<dbReference type="AlphaFoldDB" id="A0A0E9WER2"/>
<organism evidence="2">
    <name type="scientific">Anguilla anguilla</name>
    <name type="common">European freshwater eel</name>
    <name type="synonym">Muraena anguilla</name>
    <dbReference type="NCBI Taxonomy" id="7936"/>
    <lineage>
        <taxon>Eukaryota</taxon>
        <taxon>Metazoa</taxon>
        <taxon>Chordata</taxon>
        <taxon>Craniata</taxon>
        <taxon>Vertebrata</taxon>
        <taxon>Euteleostomi</taxon>
        <taxon>Actinopterygii</taxon>
        <taxon>Neopterygii</taxon>
        <taxon>Teleostei</taxon>
        <taxon>Anguilliformes</taxon>
        <taxon>Anguillidae</taxon>
        <taxon>Anguilla</taxon>
    </lineage>
</organism>
<accession>A0A0E9WER2</accession>
<reference evidence="2" key="2">
    <citation type="journal article" date="2015" name="Fish Shellfish Immunol.">
        <title>Early steps in the European eel (Anguilla anguilla)-Vibrio vulnificus interaction in the gills: Role of the RtxA13 toxin.</title>
        <authorList>
            <person name="Callol A."/>
            <person name="Pajuelo D."/>
            <person name="Ebbesson L."/>
            <person name="Teles M."/>
            <person name="MacKenzie S."/>
            <person name="Amaro C."/>
        </authorList>
    </citation>
    <scope>NUCLEOTIDE SEQUENCE</scope>
</reference>
<protein>
    <submittedName>
        <fullName evidence="2">Uncharacterized protein</fullName>
    </submittedName>
</protein>
<feature type="transmembrane region" description="Helical" evidence="1">
    <location>
        <begin position="6"/>
        <end position="27"/>
    </location>
</feature>
<reference evidence="2" key="1">
    <citation type="submission" date="2014-11" db="EMBL/GenBank/DDBJ databases">
        <authorList>
            <person name="Amaro Gonzalez C."/>
        </authorList>
    </citation>
    <scope>NUCLEOTIDE SEQUENCE</scope>
</reference>
<dbReference type="EMBL" id="GBXM01019750">
    <property type="protein sequence ID" value="JAH88827.1"/>
    <property type="molecule type" value="Transcribed_RNA"/>
</dbReference>
<name>A0A0E9WER2_ANGAN</name>
<keyword evidence="1" id="KW-0812">Transmembrane</keyword>
<sequence>MAYNNVLSFYTSVLTVINSLTPLFLIMERDFVLMHGSSRHSSKRICAILRSGLSSMSKRFFHRKQCVK</sequence>
<evidence type="ECO:0000256" key="1">
    <source>
        <dbReference type="SAM" id="Phobius"/>
    </source>
</evidence>
<proteinExistence type="predicted"/>
<keyword evidence="1" id="KW-1133">Transmembrane helix</keyword>
<evidence type="ECO:0000313" key="2">
    <source>
        <dbReference type="EMBL" id="JAH88827.1"/>
    </source>
</evidence>
<keyword evidence="1" id="KW-0472">Membrane</keyword>